<evidence type="ECO:0000313" key="8">
    <source>
        <dbReference type="EMBL" id="WGK70294.1"/>
    </source>
</evidence>
<evidence type="ECO:0000256" key="1">
    <source>
        <dbReference type="ARBA" id="ARBA00004141"/>
    </source>
</evidence>
<dbReference type="Proteomes" id="UP001228690">
    <property type="component" value="Chromosome"/>
</dbReference>
<feature type="transmembrane region" description="Helical" evidence="6">
    <location>
        <begin position="142"/>
        <end position="161"/>
    </location>
</feature>
<feature type="domain" description="Peptidase S54 rhomboid" evidence="7">
    <location>
        <begin position="51"/>
        <end position="186"/>
    </location>
</feature>
<keyword evidence="4 6" id="KW-0472">Membrane</keyword>
<dbReference type="GO" id="GO:0006508">
    <property type="term" value="P:proteolysis"/>
    <property type="evidence" value="ECO:0007669"/>
    <property type="project" value="UniProtKB-KW"/>
</dbReference>
<keyword evidence="9" id="KW-1185">Reference proteome</keyword>
<dbReference type="SUPFAM" id="SSF144091">
    <property type="entry name" value="Rhomboid-like"/>
    <property type="match status" value="1"/>
</dbReference>
<evidence type="ECO:0000256" key="5">
    <source>
        <dbReference type="SAM" id="MobiDB-lite"/>
    </source>
</evidence>
<keyword evidence="3 6" id="KW-1133">Transmembrane helix</keyword>
<dbReference type="PANTHER" id="PTHR43066">
    <property type="entry name" value="RHOMBOID-RELATED PROTEIN"/>
    <property type="match status" value="1"/>
</dbReference>
<evidence type="ECO:0000313" key="9">
    <source>
        <dbReference type="Proteomes" id="UP001228690"/>
    </source>
</evidence>
<comment type="subcellular location">
    <subcellularLocation>
        <location evidence="1">Membrane</location>
        <topology evidence="1">Multi-pass membrane protein</topology>
    </subcellularLocation>
</comment>
<feature type="transmembrane region" description="Helical" evidence="6">
    <location>
        <begin position="91"/>
        <end position="109"/>
    </location>
</feature>
<evidence type="ECO:0000256" key="6">
    <source>
        <dbReference type="SAM" id="Phobius"/>
    </source>
</evidence>
<dbReference type="GO" id="GO:0008233">
    <property type="term" value="F:peptidase activity"/>
    <property type="evidence" value="ECO:0007669"/>
    <property type="project" value="UniProtKB-KW"/>
</dbReference>
<evidence type="ECO:0000256" key="4">
    <source>
        <dbReference type="ARBA" id="ARBA00023136"/>
    </source>
</evidence>
<proteinExistence type="predicted"/>
<evidence type="ECO:0000259" key="7">
    <source>
        <dbReference type="Pfam" id="PF01694"/>
    </source>
</evidence>
<keyword evidence="8" id="KW-0645">Protease</keyword>
<evidence type="ECO:0000256" key="3">
    <source>
        <dbReference type="ARBA" id="ARBA00022989"/>
    </source>
</evidence>
<keyword evidence="8" id="KW-0378">Hydrolase</keyword>
<sequence>MALKIRYNAPVTLTFSLICTLFLLADQYLGTGFSTDYFVVYGKNGFSWDDKGQYYRLISYVLGHRDWNHLMGNLTYILLLGPILEERFGSFRLALMILITAFVPGFINVSYYDSALIGASGIVFMMITLISIVNIRRNEIPLTLILMAGLYLTREIIGLFANDSVSQIAHISGGIMGIILGFLISPKLQVKLLQQAGQKGQVSGQRKGGKGGKGSGNGHID</sequence>
<evidence type="ECO:0000256" key="2">
    <source>
        <dbReference type="ARBA" id="ARBA00022692"/>
    </source>
</evidence>
<feature type="transmembrane region" description="Helical" evidence="6">
    <location>
        <begin position="115"/>
        <end position="135"/>
    </location>
</feature>
<name>A0ABY8MJZ7_9SPIO</name>
<dbReference type="InterPro" id="IPR035952">
    <property type="entry name" value="Rhomboid-like_sf"/>
</dbReference>
<dbReference type="Pfam" id="PF01694">
    <property type="entry name" value="Rhomboid"/>
    <property type="match status" value="1"/>
</dbReference>
<dbReference type="EC" id="3.4.21.105" evidence="8"/>
<gene>
    <name evidence="8" type="ORF">P0082_05390</name>
</gene>
<organism evidence="8 9">
    <name type="scientific">Candidatus Haliotispira prima</name>
    <dbReference type="NCBI Taxonomy" id="3034016"/>
    <lineage>
        <taxon>Bacteria</taxon>
        <taxon>Pseudomonadati</taxon>
        <taxon>Spirochaetota</taxon>
        <taxon>Spirochaetia</taxon>
        <taxon>Spirochaetales</taxon>
        <taxon>Spirochaetaceae</taxon>
        <taxon>Candidatus Haliotispira</taxon>
    </lineage>
</organism>
<dbReference type="Gene3D" id="1.20.1540.10">
    <property type="entry name" value="Rhomboid-like"/>
    <property type="match status" value="1"/>
</dbReference>
<feature type="transmembrane region" description="Helical" evidence="6">
    <location>
        <begin position="167"/>
        <end position="185"/>
    </location>
</feature>
<keyword evidence="2 6" id="KW-0812">Transmembrane</keyword>
<feature type="compositionally biased region" description="Gly residues" evidence="5">
    <location>
        <begin position="211"/>
        <end position="221"/>
    </location>
</feature>
<dbReference type="RefSeq" id="WP_326928503.1">
    <property type="nucleotide sequence ID" value="NZ_CP123443.1"/>
</dbReference>
<accession>A0ABY8MJZ7</accession>
<feature type="region of interest" description="Disordered" evidence="5">
    <location>
        <begin position="201"/>
        <end position="221"/>
    </location>
</feature>
<dbReference type="EMBL" id="CP123443">
    <property type="protein sequence ID" value="WGK70294.1"/>
    <property type="molecule type" value="Genomic_DNA"/>
</dbReference>
<feature type="transmembrane region" description="Helical" evidence="6">
    <location>
        <begin position="7"/>
        <end position="25"/>
    </location>
</feature>
<feature type="transmembrane region" description="Helical" evidence="6">
    <location>
        <begin position="67"/>
        <end position="84"/>
    </location>
</feature>
<protein>
    <submittedName>
        <fullName evidence="8">Rhomboid family intramembrane serine protease</fullName>
        <ecNumber evidence="8">3.4.21.105</ecNumber>
    </submittedName>
</protein>
<reference evidence="8 9" key="1">
    <citation type="submission" date="2023-04" db="EMBL/GenBank/DDBJ databases">
        <title>Spirochaete genome identified in red abalone sample constitutes a novel genus.</title>
        <authorList>
            <person name="Sharma S.P."/>
            <person name="Purcell C.M."/>
            <person name="Hyde J.R."/>
            <person name="Severin A.J."/>
        </authorList>
    </citation>
    <scope>NUCLEOTIDE SEQUENCE [LARGE SCALE GENOMIC DNA]</scope>
    <source>
        <strain evidence="8 9">SP-2023</strain>
    </source>
</reference>
<dbReference type="InterPro" id="IPR022764">
    <property type="entry name" value="Peptidase_S54_rhomboid_dom"/>
</dbReference>